<keyword evidence="4" id="KW-1185">Reference proteome</keyword>
<dbReference type="EMBL" id="MVHJ01000001">
    <property type="protein sequence ID" value="ORA06919.1"/>
    <property type="molecule type" value="Genomic_DNA"/>
</dbReference>
<dbReference type="PROSITE" id="PS51352">
    <property type="entry name" value="THIOREDOXIN_2"/>
    <property type="match status" value="1"/>
</dbReference>
<evidence type="ECO:0000256" key="1">
    <source>
        <dbReference type="ARBA" id="ARBA00005791"/>
    </source>
</evidence>
<comment type="caution">
    <text evidence="3">The sequence shown here is derived from an EMBL/GenBank/DDBJ whole genome shotgun (WGS) entry which is preliminary data.</text>
</comment>
<dbReference type="AlphaFoldDB" id="A0A1W9Z419"/>
<dbReference type="STRING" id="564198.BST17_00080"/>
<dbReference type="SUPFAM" id="SSF52833">
    <property type="entry name" value="Thioredoxin-like"/>
    <property type="match status" value="1"/>
</dbReference>
<dbReference type="Gene3D" id="3.40.30.10">
    <property type="entry name" value="Glutaredoxin"/>
    <property type="match status" value="1"/>
</dbReference>
<proteinExistence type="inferred from homology"/>
<dbReference type="Pfam" id="PF13462">
    <property type="entry name" value="Thioredoxin_4"/>
    <property type="match status" value="1"/>
</dbReference>
<dbReference type="OrthoDB" id="117402at2"/>
<name>A0A1W9Z419_MYCBA</name>
<dbReference type="InterPro" id="IPR012336">
    <property type="entry name" value="Thioredoxin-like_fold"/>
</dbReference>
<feature type="domain" description="Thioredoxin" evidence="2">
    <location>
        <begin position="17"/>
        <end position="209"/>
    </location>
</feature>
<dbReference type="PANTHER" id="PTHR13887:SF55">
    <property type="entry name" value="SLR0313 PROTEIN"/>
    <property type="match status" value="1"/>
</dbReference>
<reference evidence="3 4" key="1">
    <citation type="submission" date="2017-02" db="EMBL/GenBank/DDBJ databases">
        <title>The new phylogeny of genus Mycobacterium.</title>
        <authorList>
            <person name="Tortoli E."/>
            <person name="Trovato A."/>
            <person name="Cirillo D.M."/>
        </authorList>
    </citation>
    <scope>NUCLEOTIDE SEQUENCE [LARGE SCALE GENOMIC DNA]</scope>
    <source>
        <strain evidence="3 4">DSM 45578</strain>
    </source>
</reference>
<dbReference type="InterPro" id="IPR036249">
    <property type="entry name" value="Thioredoxin-like_sf"/>
</dbReference>
<evidence type="ECO:0000313" key="4">
    <source>
        <dbReference type="Proteomes" id="UP000192366"/>
    </source>
</evidence>
<organism evidence="3 4">
    <name type="scientific">Mycolicibacterium bacteremicum</name>
    <name type="common">Mycobacterium bacteremicum</name>
    <dbReference type="NCBI Taxonomy" id="564198"/>
    <lineage>
        <taxon>Bacteria</taxon>
        <taxon>Bacillati</taxon>
        <taxon>Actinomycetota</taxon>
        <taxon>Actinomycetes</taxon>
        <taxon>Mycobacteriales</taxon>
        <taxon>Mycobacteriaceae</taxon>
        <taxon>Mycolicibacterium</taxon>
    </lineage>
</organism>
<gene>
    <name evidence="3" type="ORF">BST17_00080</name>
</gene>
<dbReference type="RefSeq" id="WP_083054349.1">
    <property type="nucleotide sequence ID" value="NZ_JACKVM010000008.1"/>
</dbReference>
<sequence>MAVAIIAAVTVFILVTRDGGSPSQASDTRGADGPAQVVRENSHRLNTVPDAPVTVVEFLDFECEGCRAAYPLVEELRAQYGDRVEFVLRYFPLSGHFNGERAARSVEAAAQQGKLEPMYHKMYETQAEWGEQRVPADEVFRGFAQELGLDMDAYDAAYADPATAERVALDMADGEALGVMGTPTFFVNGMQIPLQSRDDLRIAVENALANTAPVS</sequence>
<protein>
    <submittedName>
        <fullName evidence="3">Thioredoxin</fullName>
    </submittedName>
</protein>
<accession>A0A1W9Z419</accession>
<dbReference type="InterPro" id="IPR013766">
    <property type="entry name" value="Thioredoxin_domain"/>
</dbReference>
<evidence type="ECO:0000313" key="3">
    <source>
        <dbReference type="EMBL" id="ORA06919.1"/>
    </source>
</evidence>
<dbReference type="Proteomes" id="UP000192366">
    <property type="component" value="Unassembled WGS sequence"/>
</dbReference>
<dbReference type="PANTHER" id="PTHR13887">
    <property type="entry name" value="GLUTATHIONE S-TRANSFERASE KAPPA"/>
    <property type="match status" value="1"/>
</dbReference>
<comment type="similarity">
    <text evidence="1">Belongs to the thioredoxin family. DsbA subfamily.</text>
</comment>
<evidence type="ECO:0000259" key="2">
    <source>
        <dbReference type="PROSITE" id="PS51352"/>
    </source>
</evidence>